<sequence length="482" mass="54672">MAAVRSVISECKEKVICFPTLGEIIKDCKCQKCPLNSIPGVGGNACEENCPEGQEKNDKGGCCPIGQKPKATGDGCEPKQSNDDRKGGCPGDTVLDPKQGWDAKPEAPRCQIDDEKDCPKPKVPATRPDGLENDTSFKVACGEPDKDESKRPKCDPKNQYVHVFVDSDGKAVESCKQTRKYYDRKRTKPTDSDVRAKIKDTWNKMKPDYDKREQERKDSLKKLKEIQEQRDRELKDQEKLKEANDRKKERQAKCSTPIALLLGAAYNEAMNKRDGEHPYDWTTDYFDEDFISSDDRLKEWPEDLDVGQISEDVDTDAFLKKWDEYIDDHKRVSQTCTFVRKRSLDRRCSQRRSLDDWYSAFEPGYSVDNTSSLPRRDLDFVQLRKIDSHDVESIEKRYFSLLFLILSQFGMRLGVQVAARATASVAATSPRLASLLKVPERLFQTAPKGGGTKAGQKGMESAKEAIKKDSQRWLKCLKEGIP</sequence>
<organism evidence="2 3">
    <name type="scientific">Paraphoma chrysanthemicola</name>
    <dbReference type="NCBI Taxonomy" id="798071"/>
    <lineage>
        <taxon>Eukaryota</taxon>
        <taxon>Fungi</taxon>
        <taxon>Dikarya</taxon>
        <taxon>Ascomycota</taxon>
        <taxon>Pezizomycotina</taxon>
        <taxon>Dothideomycetes</taxon>
        <taxon>Pleosporomycetidae</taxon>
        <taxon>Pleosporales</taxon>
        <taxon>Pleosporineae</taxon>
        <taxon>Phaeosphaeriaceae</taxon>
        <taxon>Paraphoma</taxon>
    </lineage>
</organism>
<dbReference type="EMBL" id="JAGMVJ010000005">
    <property type="protein sequence ID" value="KAH7090486.1"/>
    <property type="molecule type" value="Genomic_DNA"/>
</dbReference>
<evidence type="ECO:0000256" key="1">
    <source>
        <dbReference type="SAM" id="MobiDB-lite"/>
    </source>
</evidence>
<dbReference type="Proteomes" id="UP000813461">
    <property type="component" value="Unassembled WGS sequence"/>
</dbReference>
<feature type="compositionally biased region" description="Basic residues" evidence="1">
    <location>
        <begin position="177"/>
        <end position="187"/>
    </location>
</feature>
<gene>
    <name evidence="2" type="ORF">FB567DRAFT_617949</name>
</gene>
<reference evidence="2" key="1">
    <citation type="journal article" date="2021" name="Nat. Commun.">
        <title>Genetic determinants of endophytism in the Arabidopsis root mycobiome.</title>
        <authorList>
            <person name="Mesny F."/>
            <person name="Miyauchi S."/>
            <person name="Thiergart T."/>
            <person name="Pickel B."/>
            <person name="Atanasova L."/>
            <person name="Karlsson M."/>
            <person name="Huettel B."/>
            <person name="Barry K.W."/>
            <person name="Haridas S."/>
            <person name="Chen C."/>
            <person name="Bauer D."/>
            <person name="Andreopoulos W."/>
            <person name="Pangilinan J."/>
            <person name="LaButti K."/>
            <person name="Riley R."/>
            <person name="Lipzen A."/>
            <person name="Clum A."/>
            <person name="Drula E."/>
            <person name="Henrissat B."/>
            <person name="Kohler A."/>
            <person name="Grigoriev I.V."/>
            <person name="Martin F.M."/>
            <person name="Hacquard S."/>
        </authorList>
    </citation>
    <scope>NUCLEOTIDE SEQUENCE</scope>
    <source>
        <strain evidence="2">MPI-SDFR-AT-0120</strain>
    </source>
</reference>
<name>A0A8K0RD77_9PLEO</name>
<feature type="compositionally biased region" description="Basic and acidic residues" evidence="1">
    <location>
        <begin position="188"/>
        <end position="251"/>
    </location>
</feature>
<protein>
    <submittedName>
        <fullName evidence="2">Uncharacterized protein</fullName>
    </submittedName>
</protein>
<proteinExistence type="predicted"/>
<evidence type="ECO:0000313" key="3">
    <source>
        <dbReference type="Proteomes" id="UP000813461"/>
    </source>
</evidence>
<feature type="compositionally biased region" description="Basic and acidic residues" evidence="1">
    <location>
        <begin position="143"/>
        <end position="156"/>
    </location>
</feature>
<comment type="caution">
    <text evidence="2">The sequence shown here is derived from an EMBL/GenBank/DDBJ whole genome shotgun (WGS) entry which is preliminary data.</text>
</comment>
<feature type="compositionally biased region" description="Basic and acidic residues" evidence="1">
    <location>
        <begin position="76"/>
        <end position="87"/>
    </location>
</feature>
<accession>A0A8K0RD77</accession>
<keyword evidence="3" id="KW-1185">Reference proteome</keyword>
<dbReference type="AlphaFoldDB" id="A0A8K0RD77"/>
<feature type="region of interest" description="Disordered" evidence="1">
    <location>
        <begin position="446"/>
        <end position="467"/>
    </location>
</feature>
<evidence type="ECO:0000313" key="2">
    <source>
        <dbReference type="EMBL" id="KAH7090486.1"/>
    </source>
</evidence>
<dbReference type="OrthoDB" id="3773350at2759"/>
<feature type="region of interest" description="Disordered" evidence="1">
    <location>
        <begin position="69"/>
        <end position="157"/>
    </location>
</feature>
<feature type="compositionally biased region" description="Basic and acidic residues" evidence="1">
    <location>
        <begin position="99"/>
        <end position="120"/>
    </location>
</feature>
<feature type="region of interest" description="Disordered" evidence="1">
    <location>
        <begin position="175"/>
        <end position="251"/>
    </location>
</feature>